<dbReference type="Gene3D" id="2.60.40.10">
    <property type="entry name" value="Immunoglobulins"/>
    <property type="match status" value="2"/>
</dbReference>
<name>A0A3B4CBS2_PYGNA</name>
<dbReference type="PANTHER" id="PTHR25466">
    <property type="entry name" value="T-LYMPHOCYTE ACTIVATION ANTIGEN"/>
    <property type="match status" value="1"/>
</dbReference>
<dbReference type="InterPro" id="IPR007110">
    <property type="entry name" value="Ig-like_dom"/>
</dbReference>
<dbReference type="AlphaFoldDB" id="A0A3B4CBS2"/>
<feature type="signal peptide" evidence="12">
    <location>
        <begin position="1"/>
        <end position="16"/>
    </location>
</feature>
<sequence length="289" mass="32155">MLCLVSALCLVVRCAAFKVTAPAGRLVGVRGQPAVLGCEFTPDSNLDLSTLVVTWQRKEDDRVVHSFYYQQDQLDRQNADYHNRTLLFMTELVKGNASLRIEAVTAKDEGQYLCMVSNARGTDKALVQLEYGAFYTEPRLSISFNCSSITVHYEAEGFPKPEVKWLGDQGQNLTHQTEVTESPDGGSGLYHLKSSLVMQSPALNVTFILMNQRLNQHLQRPVSLAYGEISTRCGTSSPVIILSVLCFLLFASCMIFLLKILCNKKLWQSILPPYHPANSEFPLQRVSGG</sequence>
<feature type="transmembrane region" description="Helical" evidence="11">
    <location>
        <begin position="239"/>
        <end position="261"/>
    </location>
</feature>
<dbReference type="PROSITE" id="PS50835">
    <property type="entry name" value="IG_LIKE"/>
    <property type="match status" value="1"/>
</dbReference>
<evidence type="ECO:0000256" key="7">
    <source>
        <dbReference type="ARBA" id="ARBA00023157"/>
    </source>
</evidence>
<dbReference type="STRING" id="42514.ENSPNAP00000007899"/>
<evidence type="ECO:0000313" key="14">
    <source>
        <dbReference type="Ensembl" id="ENSPNAP00000007899.1"/>
    </source>
</evidence>
<evidence type="ECO:0000256" key="4">
    <source>
        <dbReference type="ARBA" id="ARBA00022729"/>
    </source>
</evidence>
<keyword evidence="6 11" id="KW-0472">Membrane</keyword>
<dbReference type="FunFam" id="2.60.40.10:FF:000438">
    <property type="entry name" value="CD276 antigen"/>
    <property type="match status" value="1"/>
</dbReference>
<comment type="subcellular location">
    <subcellularLocation>
        <location evidence="1">Cell membrane</location>
        <topology evidence="1">Single-pass type I membrane protein</topology>
    </subcellularLocation>
</comment>
<organism evidence="14 15">
    <name type="scientific">Pygocentrus nattereri</name>
    <name type="common">Red-bellied piranha</name>
    <dbReference type="NCBI Taxonomy" id="42514"/>
    <lineage>
        <taxon>Eukaryota</taxon>
        <taxon>Metazoa</taxon>
        <taxon>Chordata</taxon>
        <taxon>Craniata</taxon>
        <taxon>Vertebrata</taxon>
        <taxon>Euteleostomi</taxon>
        <taxon>Actinopterygii</taxon>
        <taxon>Neopterygii</taxon>
        <taxon>Teleostei</taxon>
        <taxon>Ostariophysi</taxon>
        <taxon>Characiformes</taxon>
        <taxon>Characoidei</taxon>
        <taxon>Pygocentrus</taxon>
    </lineage>
</organism>
<dbReference type="InterPro" id="IPR053896">
    <property type="entry name" value="BTN3A2-like_Ig-C"/>
</dbReference>
<evidence type="ECO:0000256" key="9">
    <source>
        <dbReference type="ARBA" id="ARBA00023180"/>
    </source>
</evidence>
<dbReference type="InterPro" id="IPR003599">
    <property type="entry name" value="Ig_sub"/>
</dbReference>
<dbReference type="GO" id="GO:0031295">
    <property type="term" value="P:T cell costimulation"/>
    <property type="evidence" value="ECO:0007669"/>
    <property type="project" value="TreeGrafter"/>
</dbReference>
<dbReference type="Pfam" id="PF22705">
    <property type="entry name" value="C2-set_3"/>
    <property type="match status" value="1"/>
</dbReference>
<dbReference type="GeneTree" id="ENSGT00940000154641"/>
<keyword evidence="3 11" id="KW-0812">Transmembrane</keyword>
<dbReference type="GeneID" id="108439677"/>
<evidence type="ECO:0000259" key="13">
    <source>
        <dbReference type="PROSITE" id="PS50835"/>
    </source>
</evidence>
<evidence type="ECO:0000313" key="15">
    <source>
        <dbReference type="Proteomes" id="UP001501920"/>
    </source>
</evidence>
<keyword evidence="15" id="KW-1185">Reference proteome</keyword>
<evidence type="ECO:0000256" key="3">
    <source>
        <dbReference type="ARBA" id="ARBA00022692"/>
    </source>
</evidence>
<dbReference type="OMA" id="IKSICEV"/>
<evidence type="ECO:0000256" key="1">
    <source>
        <dbReference type="ARBA" id="ARBA00004251"/>
    </source>
</evidence>
<evidence type="ECO:0000256" key="8">
    <source>
        <dbReference type="ARBA" id="ARBA00023170"/>
    </source>
</evidence>
<dbReference type="SMART" id="SM00409">
    <property type="entry name" value="IG"/>
    <property type="match status" value="1"/>
</dbReference>
<evidence type="ECO:0000256" key="5">
    <source>
        <dbReference type="ARBA" id="ARBA00022989"/>
    </source>
</evidence>
<dbReference type="GO" id="GO:0071222">
    <property type="term" value="P:cellular response to lipopolysaccharide"/>
    <property type="evidence" value="ECO:0007669"/>
    <property type="project" value="TreeGrafter"/>
</dbReference>
<dbReference type="RefSeq" id="XP_017573699.1">
    <property type="nucleotide sequence ID" value="XM_017718210.2"/>
</dbReference>
<dbReference type="Ensembl" id="ENSPNAT00000001053.2">
    <property type="protein sequence ID" value="ENSPNAP00000007899.1"/>
    <property type="gene ID" value="ENSPNAG00000002834.2"/>
</dbReference>
<feature type="domain" description="Ig-like" evidence="13">
    <location>
        <begin position="31"/>
        <end position="130"/>
    </location>
</feature>
<feature type="chain" id="PRO_5017213603" description="Ig-like domain-containing protein" evidence="12">
    <location>
        <begin position="17"/>
        <end position="289"/>
    </location>
</feature>
<keyword evidence="8" id="KW-0675">Receptor</keyword>
<keyword evidence="2" id="KW-1003">Cell membrane</keyword>
<proteinExistence type="predicted"/>
<dbReference type="GO" id="GO:0009897">
    <property type="term" value="C:external side of plasma membrane"/>
    <property type="evidence" value="ECO:0007669"/>
    <property type="project" value="TreeGrafter"/>
</dbReference>
<evidence type="ECO:0000256" key="6">
    <source>
        <dbReference type="ARBA" id="ARBA00023136"/>
    </source>
</evidence>
<dbReference type="GO" id="GO:0042130">
    <property type="term" value="P:negative regulation of T cell proliferation"/>
    <property type="evidence" value="ECO:0007669"/>
    <property type="project" value="TreeGrafter"/>
</dbReference>
<dbReference type="GO" id="GO:0042102">
    <property type="term" value="P:positive regulation of T cell proliferation"/>
    <property type="evidence" value="ECO:0007669"/>
    <property type="project" value="TreeGrafter"/>
</dbReference>
<dbReference type="Proteomes" id="UP001501920">
    <property type="component" value="Chromosome 5"/>
</dbReference>
<protein>
    <recommendedName>
        <fullName evidence="13">Ig-like domain-containing protein</fullName>
    </recommendedName>
</protein>
<reference evidence="14" key="2">
    <citation type="submission" date="2025-08" db="UniProtKB">
        <authorList>
            <consortium name="Ensembl"/>
        </authorList>
    </citation>
    <scope>IDENTIFICATION</scope>
</reference>
<dbReference type="InterPro" id="IPR013783">
    <property type="entry name" value="Ig-like_fold"/>
</dbReference>
<dbReference type="OrthoDB" id="10055806at2759"/>
<evidence type="ECO:0000256" key="11">
    <source>
        <dbReference type="SAM" id="Phobius"/>
    </source>
</evidence>
<dbReference type="GO" id="GO:0007166">
    <property type="term" value="P:cell surface receptor signaling pathway"/>
    <property type="evidence" value="ECO:0007669"/>
    <property type="project" value="TreeGrafter"/>
</dbReference>
<evidence type="ECO:0000256" key="10">
    <source>
        <dbReference type="ARBA" id="ARBA00023319"/>
    </source>
</evidence>
<evidence type="ECO:0000256" key="2">
    <source>
        <dbReference type="ARBA" id="ARBA00022475"/>
    </source>
</evidence>
<reference evidence="14" key="3">
    <citation type="submission" date="2025-09" db="UniProtKB">
        <authorList>
            <consortium name="Ensembl"/>
        </authorList>
    </citation>
    <scope>IDENTIFICATION</scope>
</reference>
<dbReference type="PANTHER" id="PTHR25466:SF14">
    <property type="entry name" value="BUTYROPHILIN SUBFAMILY 2 MEMBER A2-LIKE-RELATED"/>
    <property type="match status" value="1"/>
</dbReference>
<dbReference type="InterPro" id="IPR051713">
    <property type="entry name" value="T-cell_Activation_Regulation"/>
</dbReference>
<dbReference type="InterPro" id="IPR036179">
    <property type="entry name" value="Ig-like_dom_sf"/>
</dbReference>
<keyword evidence="4 12" id="KW-0732">Signal</keyword>
<reference evidence="14 15" key="1">
    <citation type="submission" date="2020-10" db="EMBL/GenBank/DDBJ databases">
        <title>Pygocentrus nattereri (red-bellied piranha) genome, fPygNat1, primary haplotype.</title>
        <authorList>
            <person name="Myers G."/>
            <person name="Meyer A."/>
            <person name="Karagic N."/>
            <person name="Pippel M."/>
            <person name="Winkler S."/>
            <person name="Tracey A."/>
            <person name="Wood J."/>
            <person name="Formenti G."/>
            <person name="Howe K."/>
            <person name="Fedrigo O."/>
            <person name="Jarvis E.D."/>
        </authorList>
    </citation>
    <scope>NUCLEOTIDE SEQUENCE [LARGE SCALE GENOMIC DNA]</scope>
</reference>
<accession>A0A3B4CBS2</accession>
<keyword evidence="9" id="KW-0325">Glycoprotein</keyword>
<keyword evidence="5 11" id="KW-1133">Transmembrane helix</keyword>
<evidence type="ECO:0000256" key="12">
    <source>
        <dbReference type="SAM" id="SignalP"/>
    </source>
</evidence>
<dbReference type="InterPro" id="IPR013106">
    <property type="entry name" value="Ig_V-set"/>
</dbReference>
<dbReference type="SUPFAM" id="SSF48726">
    <property type="entry name" value="Immunoglobulin"/>
    <property type="match status" value="2"/>
</dbReference>
<dbReference type="Pfam" id="PF07686">
    <property type="entry name" value="V-set"/>
    <property type="match status" value="1"/>
</dbReference>
<keyword evidence="10" id="KW-0393">Immunoglobulin domain</keyword>
<keyword evidence="7" id="KW-1015">Disulfide bond</keyword>
<dbReference type="GO" id="GO:0006955">
    <property type="term" value="P:immune response"/>
    <property type="evidence" value="ECO:0007669"/>
    <property type="project" value="TreeGrafter"/>
</dbReference>